<feature type="transmembrane region" description="Helical" evidence="8">
    <location>
        <begin position="90"/>
        <end position="109"/>
    </location>
</feature>
<evidence type="ECO:0000256" key="6">
    <source>
        <dbReference type="ARBA" id="ARBA00022989"/>
    </source>
</evidence>
<evidence type="ECO:0000313" key="10">
    <source>
        <dbReference type="Proteomes" id="UP000199662"/>
    </source>
</evidence>
<keyword evidence="7 8" id="KW-0472">Membrane</keyword>
<feature type="transmembrane region" description="Helical" evidence="8">
    <location>
        <begin position="161"/>
        <end position="186"/>
    </location>
</feature>
<dbReference type="GO" id="GO:0008643">
    <property type="term" value="P:carbohydrate transport"/>
    <property type="evidence" value="ECO:0007669"/>
    <property type="project" value="InterPro"/>
</dbReference>
<dbReference type="GO" id="GO:0005886">
    <property type="term" value="C:plasma membrane"/>
    <property type="evidence" value="ECO:0007669"/>
    <property type="project" value="UniProtKB-SubCell"/>
</dbReference>
<evidence type="ECO:0000313" key="9">
    <source>
        <dbReference type="EMBL" id="SEJ82577.1"/>
    </source>
</evidence>
<accession>A0A1H7C1Z0</accession>
<feature type="transmembrane region" description="Helical" evidence="8">
    <location>
        <begin position="245"/>
        <end position="270"/>
    </location>
</feature>
<evidence type="ECO:0000256" key="1">
    <source>
        <dbReference type="ARBA" id="ARBA00004651"/>
    </source>
</evidence>
<dbReference type="CDD" id="cd17332">
    <property type="entry name" value="MFS_MelB_like"/>
    <property type="match status" value="1"/>
</dbReference>
<evidence type="ECO:0000256" key="7">
    <source>
        <dbReference type="ARBA" id="ARBA00023136"/>
    </source>
</evidence>
<dbReference type="RefSeq" id="WP_091833993.1">
    <property type="nucleotide sequence ID" value="NZ_FNZK01000018.1"/>
</dbReference>
<reference evidence="10" key="1">
    <citation type="submission" date="2016-10" db="EMBL/GenBank/DDBJ databases">
        <authorList>
            <person name="Varghese N."/>
            <person name="Submissions S."/>
        </authorList>
    </citation>
    <scope>NUCLEOTIDE SEQUENCE [LARGE SCALE GENOMIC DNA]</scope>
    <source>
        <strain evidence="10">DSM 2179</strain>
    </source>
</reference>
<feature type="transmembrane region" description="Helical" evidence="8">
    <location>
        <begin position="377"/>
        <end position="399"/>
    </location>
</feature>
<dbReference type="PROSITE" id="PS00872">
    <property type="entry name" value="NA_GALACTOSIDE_SYMP"/>
    <property type="match status" value="1"/>
</dbReference>
<dbReference type="NCBIfam" id="TIGR00792">
    <property type="entry name" value="gph"/>
    <property type="match status" value="1"/>
</dbReference>
<evidence type="ECO:0000256" key="4">
    <source>
        <dbReference type="ARBA" id="ARBA00022692"/>
    </source>
</evidence>
<feature type="transmembrane region" description="Helical" evidence="8">
    <location>
        <begin position="192"/>
        <end position="213"/>
    </location>
</feature>
<dbReference type="PANTHER" id="PTHR11328:SF24">
    <property type="entry name" value="MAJOR FACILITATOR SUPERFAMILY (MFS) PROFILE DOMAIN-CONTAINING PROTEIN"/>
    <property type="match status" value="1"/>
</dbReference>
<dbReference type="STRING" id="84035.SAMN05660742_11883"/>
<comment type="subcellular location">
    <subcellularLocation>
        <location evidence="1">Cell membrane</location>
        <topology evidence="1">Multi-pass membrane protein</topology>
    </subcellularLocation>
</comment>
<feature type="transmembrane region" description="Helical" evidence="8">
    <location>
        <begin position="121"/>
        <end position="141"/>
    </location>
</feature>
<name>A0A1H7C1Z0_9FIRM</name>
<feature type="transmembrane region" description="Helical" evidence="8">
    <location>
        <begin position="48"/>
        <end position="69"/>
    </location>
</feature>
<evidence type="ECO:0000256" key="3">
    <source>
        <dbReference type="ARBA" id="ARBA00022475"/>
    </source>
</evidence>
<evidence type="ECO:0000256" key="2">
    <source>
        <dbReference type="ARBA" id="ARBA00022448"/>
    </source>
</evidence>
<dbReference type="GO" id="GO:0015293">
    <property type="term" value="F:symporter activity"/>
    <property type="evidence" value="ECO:0007669"/>
    <property type="project" value="UniProtKB-KW"/>
</dbReference>
<dbReference type="GO" id="GO:0006814">
    <property type="term" value="P:sodium ion transport"/>
    <property type="evidence" value="ECO:0007669"/>
    <property type="project" value="InterPro"/>
</dbReference>
<keyword evidence="2" id="KW-0813">Transport</keyword>
<dbReference type="InterPro" id="IPR036259">
    <property type="entry name" value="MFS_trans_sf"/>
</dbReference>
<sequence length="473" mass="52288">MIITESQAITEGDLKLQEKIGYSMGDLACNLIYTTVCTYLLFFYTNVYGLSAEVAATMFLIVRVMDAVVDPIVGTFVDKHTFKQGKFRPYLLYGAIPFAILGILCFTTPDFGDGLKIIYAYATYIGLSLIYTTINIPYGALTAAMTRNNKTVVSMTSIRMLCANFGGLLVAFGVPVIVTMISGSYTGEDARFGWQLTMGVYSVVGALLLLYCYSKTTERVRLDAQNDKNVKFKDLFHQFKVNRPLVVLSLFFIILFGMNAVSNSIGVYFITYNCARPDLAQWYGLLGTLPAFFLLPLVPKLNKLLGKVRLLEISLFLGIVGAAMLYIVSADNITMIFIARFISACGMIVAGGFMWALIPETIEYGEYKTGKRLSGMIYAIIGFFFKFGLALGGIIPGFMLAHFGYVANQVQTPEALSGILITTTLIPIVFLVVAIVDISFYNLDDKKYKEIIQVIENRKTEVNQVGPVDVSHV</sequence>
<keyword evidence="5" id="KW-0769">Symport</keyword>
<dbReference type="Pfam" id="PF13347">
    <property type="entry name" value="MFS_2"/>
    <property type="match status" value="1"/>
</dbReference>
<dbReference type="AlphaFoldDB" id="A0A1H7C1Z0"/>
<feature type="transmembrane region" description="Helical" evidence="8">
    <location>
        <begin position="310"/>
        <end position="329"/>
    </location>
</feature>
<keyword evidence="10" id="KW-1185">Reference proteome</keyword>
<feature type="transmembrane region" description="Helical" evidence="8">
    <location>
        <begin position="419"/>
        <end position="443"/>
    </location>
</feature>
<dbReference type="InterPro" id="IPR018043">
    <property type="entry name" value="Na/Gal_symport_CS"/>
</dbReference>
<keyword evidence="6 8" id="KW-1133">Transmembrane helix</keyword>
<dbReference type="InterPro" id="IPR001927">
    <property type="entry name" value="Na/Gal_symport"/>
</dbReference>
<organism evidence="9 10">
    <name type="scientific">Propionispira arboris</name>
    <dbReference type="NCBI Taxonomy" id="84035"/>
    <lineage>
        <taxon>Bacteria</taxon>
        <taxon>Bacillati</taxon>
        <taxon>Bacillota</taxon>
        <taxon>Negativicutes</taxon>
        <taxon>Selenomonadales</taxon>
        <taxon>Selenomonadaceae</taxon>
        <taxon>Propionispira</taxon>
    </lineage>
</organism>
<dbReference type="EMBL" id="FNZK01000018">
    <property type="protein sequence ID" value="SEJ82577.1"/>
    <property type="molecule type" value="Genomic_DNA"/>
</dbReference>
<dbReference type="PANTHER" id="PTHR11328">
    <property type="entry name" value="MAJOR FACILITATOR SUPERFAMILY DOMAIN-CONTAINING PROTEIN"/>
    <property type="match status" value="1"/>
</dbReference>
<dbReference type="Gene3D" id="1.20.1250.20">
    <property type="entry name" value="MFS general substrate transporter like domains"/>
    <property type="match status" value="2"/>
</dbReference>
<evidence type="ECO:0000256" key="5">
    <source>
        <dbReference type="ARBA" id="ARBA00022847"/>
    </source>
</evidence>
<dbReference type="Proteomes" id="UP000199662">
    <property type="component" value="Unassembled WGS sequence"/>
</dbReference>
<keyword evidence="4 8" id="KW-0812">Transmembrane</keyword>
<dbReference type="InterPro" id="IPR039672">
    <property type="entry name" value="MFS_2"/>
</dbReference>
<keyword evidence="3" id="KW-1003">Cell membrane</keyword>
<feature type="transmembrane region" description="Helical" evidence="8">
    <location>
        <begin position="335"/>
        <end position="357"/>
    </location>
</feature>
<protein>
    <submittedName>
        <fullName evidence="9">Glycoside/pentoside/hexuronide:cation symporter, GPH family</fullName>
    </submittedName>
</protein>
<feature type="transmembrane region" description="Helical" evidence="8">
    <location>
        <begin position="282"/>
        <end position="298"/>
    </location>
</feature>
<evidence type="ECO:0000256" key="8">
    <source>
        <dbReference type="SAM" id="Phobius"/>
    </source>
</evidence>
<feature type="transmembrane region" description="Helical" evidence="8">
    <location>
        <begin position="20"/>
        <end position="42"/>
    </location>
</feature>
<gene>
    <name evidence="9" type="ORF">SAMN05660742_11883</name>
</gene>
<proteinExistence type="predicted"/>
<dbReference type="SUPFAM" id="SSF103473">
    <property type="entry name" value="MFS general substrate transporter"/>
    <property type="match status" value="1"/>
</dbReference>